<proteinExistence type="predicted"/>
<evidence type="ECO:0000313" key="1">
    <source>
        <dbReference type="EMBL" id="GIY39619.1"/>
    </source>
</evidence>
<reference evidence="1 2" key="1">
    <citation type="submission" date="2021-06" db="EMBL/GenBank/DDBJ databases">
        <title>Caerostris extrusa draft genome.</title>
        <authorList>
            <person name="Kono N."/>
            <person name="Arakawa K."/>
        </authorList>
    </citation>
    <scope>NUCLEOTIDE SEQUENCE [LARGE SCALE GENOMIC DNA]</scope>
</reference>
<gene>
    <name evidence="1" type="ORF">CEXT_792901</name>
</gene>
<keyword evidence="2" id="KW-1185">Reference proteome</keyword>
<comment type="caution">
    <text evidence="1">The sequence shown here is derived from an EMBL/GenBank/DDBJ whole genome shotgun (WGS) entry which is preliminary data.</text>
</comment>
<dbReference type="AlphaFoldDB" id="A0AAV4T0Q5"/>
<dbReference type="Proteomes" id="UP001054945">
    <property type="component" value="Unassembled WGS sequence"/>
</dbReference>
<accession>A0AAV4T0Q5</accession>
<protein>
    <submittedName>
        <fullName evidence="1">Uncharacterized protein</fullName>
    </submittedName>
</protein>
<organism evidence="1 2">
    <name type="scientific">Caerostris extrusa</name>
    <name type="common">Bark spider</name>
    <name type="synonym">Caerostris bankana</name>
    <dbReference type="NCBI Taxonomy" id="172846"/>
    <lineage>
        <taxon>Eukaryota</taxon>
        <taxon>Metazoa</taxon>
        <taxon>Ecdysozoa</taxon>
        <taxon>Arthropoda</taxon>
        <taxon>Chelicerata</taxon>
        <taxon>Arachnida</taxon>
        <taxon>Araneae</taxon>
        <taxon>Araneomorphae</taxon>
        <taxon>Entelegynae</taxon>
        <taxon>Araneoidea</taxon>
        <taxon>Araneidae</taxon>
        <taxon>Caerostris</taxon>
    </lineage>
</organism>
<dbReference type="EMBL" id="BPLR01010491">
    <property type="protein sequence ID" value="GIY39619.1"/>
    <property type="molecule type" value="Genomic_DNA"/>
</dbReference>
<name>A0AAV4T0Q5_CAEEX</name>
<sequence length="152" mass="16802">MDSAFHKREMRVLVSSLTCLQFYSSLGLFSKPLFWAGGGHKVAISTTDFLNFDNAVILSKSTTRWRFPVVRTCTSVAERKIFPLTDAGFGSSPSTLNPLLPPRNTPLKVGHAPKRNAGTDGILRMLQEVGNVVSQTVLESKLHTQKFQPIKI</sequence>
<evidence type="ECO:0000313" key="2">
    <source>
        <dbReference type="Proteomes" id="UP001054945"/>
    </source>
</evidence>